<evidence type="ECO:0000259" key="1">
    <source>
        <dbReference type="Pfam" id="PF13338"/>
    </source>
</evidence>
<feature type="domain" description="AbiEi antitoxin N-terminal" evidence="1">
    <location>
        <begin position="44"/>
        <end position="87"/>
    </location>
</feature>
<dbReference type="OrthoDB" id="3192636at2"/>
<comment type="caution">
    <text evidence="2">The sequence shown here is derived from an EMBL/GenBank/DDBJ whole genome shotgun (WGS) entry which is preliminary data.</text>
</comment>
<dbReference type="EMBL" id="SOHE01000047">
    <property type="protein sequence ID" value="TFD49825.1"/>
    <property type="molecule type" value="Genomic_DNA"/>
</dbReference>
<protein>
    <recommendedName>
        <fullName evidence="1">AbiEi antitoxin N-terminal domain-containing protein</fullName>
    </recommendedName>
</protein>
<keyword evidence="3" id="KW-1185">Reference proteome</keyword>
<name>A0A4R9A070_9MICO</name>
<proteinExistence type="predicted"/>
<dbReference type="Proteomes" id="UP000297447">
    <property type="component" value="Unassembled WGS sequence"/>
</dbReference>
<evidence type="ECO:0000313" key="2">
    <source>
        <dbReference type="EMBL" id="TFD49825.1"/>
    </source>
</evidence>
<organism evidence="2 3">
    <name type="scientific">Cryobacterium frigoriphilum</name>
    <dbReference type="NCBI Taxonomy" id="1259150"/>
    <lineage>
        <taxon>Bacteria</taxon>
        <taxon>Bacillati</taxon>
        <taxon>Actinomycetota</taxon>
        <taxon>Actinomycetes</taxon>
        <taxon>Micrococcales</taxon>
        <taxon>Microbacteriaceae</taxon>
        <taxon>Cryobacterium</taxon>
    </lineage>
</organism>
<dbReference type="InterPro" id="IPR025159">
    <property type="entry name" value="AbiEi_N"/>
</dbReference>
<dbReference type="AlphaFoldDB" id="A0A4R9A070"/>
<evidence type="ECO:0000313" key="3">
    <source>
        <dbReference type="Proteomes" id="UP000297447"/>
    </source>
</evidence>
<sequence length="218" mass="24458">MRSKLPLRWTDSEVSELPPKLYLKWYSFDTSWKGEMSVQDRLWEIAVEQYGYVTTRDARTVGASAIDLAKLAHRGQLSRAAHGVYRFDQLPVTARDEFMLAVLWTGSRDAALSHDTALAVYDLCDINPNMIHLAVPKGNRIRRSGGDYYVVHSDNLTTEQIGWWEGIRAVTVPTAIDQGIHSGIPSGLLEQAIRNARALGRVTDEQHSQLVRALGERA</sequence>
<reference evidence="2 3" key="1">
    <citation type="submission" date="2019-03" db="EMBL/GenBank/DDBJ databases">
        <title>Genomics of glacier-inhabiting Cryobacterium strains.</title>
        <authorList>
            <person name="Liu Q."/>
            <person name="Xin Y.-H."/>
        </authorList>
    </citation>
    <scope>NUCLEOTIDE SEQUENCE [LARGE SCALE GENOMIC DNA]</scope>
    <source>
        <strain evidence="2 3">Hh14</strain>
    </source>
</reference>
<accession>A0A4R9A070</accession>
<dbReference type="Pfam" id="PF13338">
    <property type="entry name" value="AbiEi_4"/>
    <property type="match status" value="1"/>
</dbReference>
<gene>
    <name evidence="2" type="ORF">E3T55_10750</name>
</gene>